<feature type="non-terminal residue" evidence="4">
    <location>
        <position position="1"/>
    </location>
</feature>
<evidence type="ECO:0000256" key="3">
    <source>
        <dbReference type="PROSITE-ProRule" id="PRU00221"/>
    </source>
</evidence>
<dbReference type="SUPFAM" id="SSF50978">
    <property type="entry name" value="WD40 repeat-like"/>
    <property type="match status" value="1"/>
</dbReference>
<sequence>GSLSGHLACVAAVSWPEEEALLSGGWDHSVRRWDVSSGLPTASYHGSKAVLSLAAHPASPHLVAFGCSDRALRLWDTRGRNTAMVTSNQSAEEGGADALAVTTHGSHGNWVTCVAWCPGNAHQLATASHDGCVKLWDVRTQVPLGSLKGHTD</sequence>
<proteinExistence type="predicted"/>
<comment type="caution">
    <text evidence="4">The sequence shown here is derived from an EMBL/GenBank/DDBJ whole genome shotgun (WGS) entry which is preliminary data.</text>
</comment>
<dbReference type="InterPro" id="IPR036322">
    <property type="entry name" value="WD40_repeat_dom_sf"/>
</dbReference>
<dbReference type="EMBL" id="BMAR01000038">
    <property type="protein sequence ID" value="GFR50503.1"/>
    <property type="molecule type" value="Genomic_DNA"/>
</dbReference>
<dbReference type="InterPro" id="IPR001680">
    <property type="entry name" value="WD40_rpt"/>
</dbReference>
<evidence type="ECO:0000256" key="2">
    <source>
        <dbReference type="ARBA" id="ARBA00022737"/>
    </source>
</evidence>
<dbReference type="PANTHER" id="PTHR19855">
    <property type="entry name" value="WD40 REPEAT PROTEIN 12, 37"/>
    <property type="match status" value="1"/>
</dbReference>
<feature type="repeat" description="WD" evidence="3">
    <location>
        <begin position="3"/>
        <end position="43"/>
    </location>
</feature>
<evidence type="ECO:0000256" key="1">
    <source>
        <dbReference type="ARBA" id="ARBA00022574"/>
    </source>
</evidence>
<feature type="non-terminal residue" evidence="4">
    <location>
        <position position="152"/>
    </location>
</feature>
<name>A0AAD3DZ55_9CHLO</name>
<dbReference type="PRINTS" id="PR00320">
    <property type="entry name" value="GPROTEINBRPT"/>
</dbReference>
<protein>
    <recommendedName>
        <fullName evidence="6">Guanine nucleotide-binding protein subunit beta-like protein</fullName>
    </recommendedName>
</protein>
<gene>
    <name evidence="4" type="ORF">Agub_g12768</name>
</gene>
<dbReference type="PROSITE" id="PS00678">
    <property type="entry name" value="WD_REPEATS_1"/>
    <property type="match status" value="1"/>
</dbReference>
<dbReference type="InterPro" id="IPR020472">
    <property type="entry name" value="WD40_PAC1"/>
</dbReference>
<keyword evidence="5" id="KW-1185">Reference proteome</keyword>
<evidence type="ECO:0000313" key="5">
    <source>
        <dbReference type="Proteomes" id="UP001054857"/>
    </source>
</evidence>
<dbReference type="PANTHER" id="PTHR19855:SF11">
    <property type="entry name" value="RIBOSOME BIOGENESIS PROTEIN WDR12"/>
    <property type="match status" value="1"/>
</dbReference>
<dbReference type="InterPro" id="IPR015943">
    <property type="entry name" value="WD40/YVTN_repeat-like_dom_sf"/>
</dbReference>
<dbReference type="PROSITE" id="PS50082">
    <property type="entry name" value="WD_REPEATS_2"/>
    <property type="match status" value="2"/>
</dbReference>
<feature type="repeat" description="WD" evidence="3">
    <location>
        <begin position="104"/>
        <end position="146"/>
    </location>
</feature>
<dbReference type="InterPro" id="IPR019775">
    <property type="entry name" value="WD40_repeat_CS"/>
</dbReference>
<dbReference type="SMART" id="SM00320">
    <property type="entry name" value="WD40"/>
    <property type="match status" value="3"/>
</dbReference>
<accession>A0AAD3DZ55</accession>
<keyword evidence="2" id="KW-0677">Repeat</keyword>
<dbReference type="Gene3D" id="2.130.10.10">
    <property type="entry name" value="YVTN repeat-like/Quinoprotein amine dehydrogenase"/>
    <property type="match status" value="2"/>
</dbReference>
<keyword evidence="1 3" id="KW-0853">WD repeat</keyword>
<dbReference type="Proteomes" id="UP001054857">
    <property type="component" value="Unassembled WGS sequence"/>
</dbReference>
<dbReference type="Pfam" id="PF00400">
    <property type="entry name" value="WD40"/>
    <property type="match status" value="3"/>
</dbReference>
<reference evidence="4 5" key="1">
    <citation type="journal article" date="2021" name="Sci. Rep.">
        <title>Genome sequencing of the multicellular alga Astrephomene provides insights into convergent evolution of germ-soma differentiation.</title>
        <authorList>
            <person name="Yamashita S."/>
            <person name="Yamamoto K."/>
            <person name="Matsuzaki R."/>
            <person name="Suzuki S."/>
            <person name="Yamaguchi H."/>
            <person name="Hirooka S."/>
            <person name="Minakuchi Y."/>
            <person name="Miyagishima S."/>
            <person name="Kawachi M."/>
            <person name="Toyoda A."/>
            <person name="Nozaki H."/>
        </authorList>
    </citation>
    <scope>NUCLEOTIDE SEQUENCE [LARGE SCALE GENOMIC DNA]</scope>
    <source>
        <strain evidence="4 5">NIES-4017</strain>
    </source>
</reference>
<evidence type="ECO:0000313" key="4">
    <source>
        <dbReference type="EMBL" id="GFR50503.1"/>
    </source>
</evidence>
<dbReference type="AlphaFoldDB" id="A0AAD3DZ55"/>
<evidence type="ECO:0008006" key="6">
    <source>
        <dbReference type="Google" id="ProtNLM"/>
    </source>
</evidence>
<dbReference type="PROSITE" id="PS50294">
    <property type="entry name" value="WD_REPEATS_REGION"/>
    <property type="match status" value="2"/>
</dbReference>
<organism evidence="4 5">
    <name type="scientific">Astrephomene gubernaculifera</name>
    <dbReference type="NCBI Taxonomy" id="47775"/>
    <lineage>
        <taxon>Eukaryota</taxon>
        <taxon>Viridiplantae</taxon>
        <taxon>Chlorophyta</taxon>
        <taxon>core chlorophytes</taxon>
        <taxon>Chlorophyceae</taxon>
        <taxon>CS clade</taxon>
        <taxon>Chlamydomonadales</taxon>
        <taxon>Astrephomenaceae</taxon>
        <taxon>Astrephomene</taxon>
    </lineage>
</organism>